<gene>
    <name evidence="2" type="ORF">BS1321_25955</name>
</gene>
<dbReference type="InterPro" id="IPR051354">
    <property type="entry name" value="Transposase_27_IS1"/>
</dbReference>
<reference evidence="2 3" key="1">
    <citation type="submission" date="2016-10" db="EMBL/GenBank/DDBJ databases">
        <title>The whole genome sequencing and assembly of Bacillus simplex DSM 1321 strain.</title>
        <authorList>
            <person name="Park M.-K."/>
            <person name="Lee Y.-J."/>
            <person name="Yi H."/>
            <person name="Bahn Y.-S."/>
            <person name="Kim J.F."/>
            <person name="Lee D.-W."/>
        </authorList>
    </citation>
    <scope>NUCLEOTIDE SEQUENCE [LARGE SCALE GENOMIC DNA]</scope>
    <source>
        <strain evidence="2 3">DSM 1321</strain>
    </source>
</reference>
<organism evidence="2 3">
    <name type="scientific">Peribacillus simplex NBRC 15720 = DSM 1321</name>
    <dbReference type="NCBI Taxonomy" id="1349754"/>
    <lineage>
        <taxon>Bacteria</taxon>
        <taxon>Bacillati</taxon>
        <taxon>Bacillota</taxon>
        <taxon>Bacilli</taxon>
        <taxon>Bacillales</taxon>
        <taxon>Bacillaceae</taxon>
        <taxon>Peribacillus</taxon>
    </lineage>
</organism>
<accession>A0A223EP74</accession>
<dbReference type="NCBIfam" id="NF033547">
    <property type="entry name" value="transpos_IS1595"/>
    <property type="match status" value="1"/>
</dbReference>
<protein>
    <submittedName>
        <fullName evidence="2">Transposase</fullName>
    </submittedName>
</protein>
<dbReference type="PANTHER" id="PTHR33293">
    <property type="entry name" value="INSERTION ELEMENT IS1 1 PROTEIN INSB-RELATED"/>
    <property type="match status" value="1"/>
</dbReference>
<feature type="domain" description="C2H2-type" evidence="1">
    <location>
        <begin position="81"/>
        <end position="100"/>
    </location>
</feature>
<dbReference type="Proteomes" id="UP000214618">
    <property type="component" value="Chromosome"/>
</dbReference>
<dbReference type="EMBL" id="CP017704">
    <property type="protein sequence ID" value="ASS97038.1"/>
    <property type="molecule type" value="Genomic_DNA"/>
</dbReference>
<dbReference type="RefSeq" id="WP_063233801.1">
    <property type="nucleotide sequence ID" value="NZ_BCVO01000012.1"/>
</dbReference>
<sequence>MALADIINQIRNLSQRDQQRLKEFFTNSLGSAGETESVFTDVSEQKNKDGYTCTHCQSTNVIRFGKYQVKTTINTIERQRYRCKECGKTFTDMTNTPLHRTHMPSKWLQFIECMIEGYSLRKSAKLIGAHYVTLFYWRHKILTALKQMDFELFEGIVEMDETYFLYSEKGKRNIQGRKPRLRGGSSEFRGISKDQVCVLVARDRQKRTFSKTIGKGRIIKKSLDEALSSKLSIQNVLCTDAWRAFMTYAKEIGIEHYRFKANGRERVKGIYHIQNVNSYHSRLKSWMERFNGVATKYLDHYLSWFQFLDTIKHIKDNFTITKMVLDSCSFSVNTTYDKLRLSEFSK</sequence>
<dbReference type="Gene3D" id="3.30.160.60">
    <property type="entry name" value="Classic Zinc Finger"/>
    <property type="match status" value="1"/>
</dbReference>
<name>A0A223EP74_9BACI</name>
<dbReference type="OrthoDB" id="9802985at2"/>
<dbReference type="AlphaFoldDB" id="A0A223EP74"/>
<proteinExistence type="predicted"/>
<dbReference type="GeneID" id="56476241"/>
<evidence type="ECO:0000259" key="1">
    <source>
        <dbReference type="PROSITE" id="PS50157"/>
    </source>
</evidence>
<dbReference type="SMART" id="SM01126">
    <property type="entry name" value="DDE_Tnp_IS1595"/>
    <property type="match status" value="1"/>
</dbReference>
<dbReference type="PANTHER" id="PTHR33293:SF1">
    <property type="entry name" value="INSERTION ELEMENT IS1 1 PROTEIN INSB-RELATED"/>
    <property type="match status" value="1"/>
</dbReference>
<dbReference type="PROSITE" id="PS50157">
    <property type="entry name" value="ZINC_FINGER_C2H2_2"/>
    <property type="match status" value="1"/>
</dbReference>
<dbReference type="InterPro" id="IPR013087">
    <property type="entry name" value="Znf_C2H2_type"/>
</dbReference>
<dbReference type="Pfam" id="PF12762">
    <property type="entry name" value="DDE_Tnp_IS1595"/>
    <property type="match status" value="1"/>
</dbReference>
<evidence type="ECO:0000313" key="2">
    <source>
        <dbReference type="EMBL" id="ASS97038.1"/>
    </source>
</evidence>
<evidence type="ECO:0000313" key="3">
    <source>
        <dbReference type="Proteomes" id="UP000214618"/>
    </source>
</evidence>
<dbReference type="InterPro" id="IPR024445">
    <property type="entry name" value="Tnp_ISXO2-like"/>
</dbReference>